<evidence type="ECO:0000259" key="10">
    <source>
        <dbReference type="Pfam" id="PF23598"/>
    </source>
</evidence>
<dbReference type="InterPro" id="IPR027417">
    <property type="entry name" value="P-loop_NTPase"/>
</dbReference>
<dbReference type="GO" id="GO:0098542">
    <property type="term" value="P:defense response to other organism"/>
    <property type="evidence" value="ECO:0007669"/>
    <property type="project" value="TreeGrafter"/>
</dbReference>
<comment type="caution">
    <text evidence="11">The sequence shown here is derived from an EMBL/GenBank/DDBJ whole genome shotgun (WGS) entry which is preliminary data.</text>
</comment>
<dbReference type="OrthoDB" id="590002at2759"/>
<dbReference type="Gene3D" id="3.40.50.300">
    <property type="entry name" value="P-loop containing nucleotide triphosphate hydrolases"/>
    <property type="match status" value="1"/>
</dbReference>
<dbReference type="SUPFAM" id="SSF52540">
    <property type="entry name" value="P-loop containing nucleoside triphosphate hydrolases"/>
    <property type="match status" value="1"/>
</dbReference>
<name>A0A835AUE3_9POAL</name>
<evidence type="ECO:0000313" key="12">
    <source>
        <dbReference type="Proteomes" id="UP000636709"/>
    </source>
</evidence>
<keyword evidence="6" id="KW-0175">Coiled coil</keyword>
<comment type="similarity">
    <text evidence="1">Belongs to the disease resistance NB-LRR family.</text>
</comment>
<dbReference type="InterPro" id="IPR058922">
    <property type="entry name" value="WHD_DRP"/>
</dbReference>
<dbReference type="SUPFAM" id="SSF52058">
    <property type="entry name" value="L domain-like"/>
    <property type="match status" value="1"/>
</dbReference>
<feature type="domain" description="Disease resistance protein winged helix" evidence="9">
    <location>
        <begin position="476"/>
        <end position="542"/>
    </location>
</feature>
<evidence type="ECO:0000256" key="1">
    <source>
        <dbReference type="ARBA" id="ARBA00008894"/>
    </source>
</evidence>
<dbReference type="Gene3D" id="3.80.10.10">
    <property type="entry name" value="Ribonuclease Inhibitor"/>
    <property type="match status" value="1"/>
</dbReference>
<keyword evidence="5" id="KW-0611">Plant defense</keyword>
<proteinExistence type="inferred from homology"/>
<evidence type="ECO:0000256" key="6">
    <source>
        <dbReference type="ARBA" id="ARBA00023054"/>
    </source>
</evidence>
<dbReference type="EMBL" id="JACEFO010002208">
    <property type="protein sequence ID" value="KAF8673337.1"/>
    <property type="molecule type" value="Genomic_DNA"/>
</dbReference>
<organism evidence="11 12">
    <name type="scientific">Digitaria exilis</name>
    <dbReference type="NCBI Taxonomy" id="1010633"/>
    <lineage>
        <taxon>Eukaryota</taxon>
        <taxon>Viridiplantae</taxon>
        <taxon>Streptophyta</taxon>
        <taxon>Embryophyta</taxon>
        <taxon>Tracheophyta</taxon>
        <taxon>Spermatophyta</taxon>
        <taxon>Magnoliopsida</taxon>
        <taxon>Liliopsida</taxon>
        <taxon>Poales</taxon>
        <taxon>Poaceae</taxon>
        <taxon>PACMAD clade</taxon>
        <taxon>Panicoideae</taxon>
        <taxon>Panicodae</taxon>
        <taxon>Paniceae</taxon>
        <taxon>Anthephorinae</taxon>
        <taxon>Digitaria</taxon>
    </lineage>
</organism>
<keyword evidence="3" id="KW-0677">Repeat</keyword>
<dbReference type="Pfam" id="PF23598">
    <property type="entry name" value="LRR_14"/>
    <property type="match status" value="2"/>
</dbReference>
<dbReference type="Gene3D" id="1.10.10.10">
    <property type="entry name" value="Winged helix-like DNA-binding domain superfamily/Winged helix DNA-binding domain"/>
    <property type="match status" value="1"/>
</dbReference>
<dbReference type="InterPro" id="IPR055414">
    <property type="entry name" value="LRR_R13L4/SHOC2-like"/>
</dbReference>
<dbReference type="InterPro" id="IPR032675">
    <property type="entry name" value="LRR_dom_sf"/>
</dbReference>
<evidence type="ECO:0000256" key="5">
    <source>
        <dbReference type="ARBA" id="ARBA00022821"/>
    </source>
</evidence>
<evidence type="ECO:0008006" key="13">
    <source>
        <dbReference type="Google" id="ProtNLM"/>
    </source>
</evidence>
<dbReference type="Pfam" id="PF18052">
    <property type="entry name" value="Rx_N"/>
    <property type="match status" value="1"/>
</dbReference>
<dbReference type="InterPro" id="IPR036388">
    <property type="entry name" value="WH-like_DNA-bd_sf"/>
</dbReference>
<dbReference type="Pfam" id="PF00931">
    <property type="entry name" value="NB-ARC"/>
    <property type="match status" value="1"/>
</dbReference>
<keyword evidence="12" id="KW-1185">Reference proteome</keyword>
<keyword evidence="4" id="KW-0547">Nucleotide-binding</keyword>
<dbReference type="Proteomes" id="UP000636709">
    <property type="component" value="Unassembled WGS sequence"/>
</dbReference>
<dbReference type="AlphaFoldDB" id="A0A835AUE3"/>
<protein>
    <recommendedName>
        <fullName evidence="13">Rx N-terminal domain-containing protein</fullName>
    </recommendedName>
</protein>
<evidence type="ECO:0000259" key="9">
    <source>
        <dbReference type="Pfam" id="PF23559"/>
    </source>
</evidence>
<dbReference type="Pfam" id="PF23559">
    <property type="entry name" value="WHD_DRP"/>
    <property type="match status" value="1"/>
</dbReference>
<evidence type="ECO:0000259" key="8">
    <source>
        <dbReference type="Pfam" id="PF18052"/>
    </source>
</evidence>
<accession>A0A835AUE3</accession>
<sequence length="992" mass="113576">MSDLIRVSSTAIQLLADKVNSGIKEEAEKWQIVERDLVFITGEFEMMQSFLNTADEEHIKNNVVRTWVRQVRDLSYDVEDCIEFALHMDTKRSFKTLCLRLLSPFMSGKALDLDQAVTEITQLKARVMDVSQRNIRYNLIISDSAGSKPVANQKSAVSTDILTDYSPMMQCDLSNLVKLIDKDDNELQVISVCGTEDDPGKISIIENAYVDSTVREKFRCRAWVKPTHPFHPHEFIQNFVAQFNANTCHEQGRATIGIPLLKTNKDDIVSEFMEQVNNHRYLIILEDISTMAQWHAIMPYLPDRKNGSRIIVSTQQLEIARLCTEKPYRMMELSHLSADHSVCVFFKEGFQYDGGVHTSLNEPYHSLRNYGLLGRDTEVLEDNGCYLEKHMFTEEAEHILSKCGGLPRVIATLARYLATRPREALKQEMRHLSDKFMDELSTNPEFNSLRGLLVWMHSFLHACPQHLKTCMFYLSIFPQDVTIRRRRLVRRWTAEGYSKGTDSISMEKYREKLFDEVATLSIMQPSLSHDGNVTGYRVNGFFREYIVSRPTEEKIFFPVEVSKLEEEHVRLTIEGTRPHLAARTTLDNDKITITDHEVVFESLDFSRLRSLTLFELFLPYHISDRMRVLRVLDLENTNLRDDDLQSIGRLPHRLKFLSLRGNDGISRLPESMGLSDMVQLQTLDVRDTSISMLPQCITRLHKLQYIRAGIATAWTHDEDGLAAEEQSTSSSKCLPLFRRRGQVGSRSGGGVEVPKGIARLKSLQTLGAVNANAFILGETSTLSHRQLRKLELSISCKTRGRMLFWCDHHLESLSLQFEKTNHFVGWDDIFLPQTLRSLKMCGHIDQLPRGIKGLHNLLKLTLEMTTTLFTLDVVQVLGRLSSLRTLRLRVNKNQNGELQFPNAFFKKLQVLEIACKSKLHVWFAEGGATKLEQLKIHCLRGSELQFSGLENSVSLKKVWLLGSFDDALKEALQEQLDMHTKKPAPKLEVKPL</sequence>
<keyword evidence="2" id="KW-0433">Leucine-rich repeat</keyword>
<dbReference type="InterPro" id="IPR041118">
    <property type="entry name" value="Rx_N"/>
</dbReference>
<evidence type="ECO:0000256" key="2">
    <source>
        <dbReference type="ARBA" id="ARBA00022614"/>
    </source>
</evidence>
<evidence type="ECO:0000256" key="3">
    <source>
        <dbReference type="ARBA" id="ARBA00022737"/>
    </source>
</evidence>
<feature type="domain" description="Disease resistance R13L4/SHOC-2-like LRR" evidence="10">
    <location>
        <begin position="750"/>
        <end position="983"/>
    </location>
</feature>
<feature type="domain" description="Disease resistance R13L4/SHOC-2-like LRR" evidence="10">
    <location>
        <begin position="608"/>
        <end position="709"/>
    </location>
</feature>
<evidence type="ECO:0000259" key="7">
    <source>
        <dbReference type="Pfam" id="PF00931"/>
    </source>
</evidence>
<dbReference type="InterPro" id="IPR044974">
    <property type="entry name" value="Disease_R_plants"/>
</dbReference>
<feature type="domain" description="Disease resistance N-terminal" evidence="8">
    <location>
        <begin position="11"/>
        <end position="93"/>
    </location>
</feature>
<reference evidence="11" key="1">
    <citation type="submission" date="2020-07" db="EMBL/GenBank/DDBJ databases">
        <title>Genome sequence and genetic diversity analysis of an under-domesticated orphan crop, white fonio (Digitaria exilis).</title>
        <authorList>
            <person name="Bennetzen J.L."/>
            <person name="Chen S."/>
            <person name="Ma X."/>
            <person name="Wang X."/>
            <person name="Yssel A.E.J."/>
            <person name="Chaluvadi S.R."/>
            <person name="Johnson M."/>
            <person name="Gangashetty P."/>
            <person name="Hamidou F."/>
            <person name="Sanogo M.D."/>
            <person name="Zwaenepoel A."/>
            <person name="Wallace J."/>
            <person name="Van De Peer Y."/>
            <person name="Van Deynze A."/>
        </authorList>
    </citation>
    <scope>NUCLEOTIDE SEQUENCE</scope>
    <source>
        <tissue evidence="11">Leaves</tissue>
    </source>
</reference>
<gene>
    <name evidence="11" type="ORF">HU200_048897</name>
</gene>
<dbReference type="PANTHER" id="PTHR23155">
    <property type="entry name" value="DISEASE RESISTANCE PROTEIN RP"/>
    <property type="match status" value="1"/>
</dbReference>
<feature type="domain" description="NB-ARC" evidence="7">
    <location>
        <begin position="181"/>
        <end position="351"/>
    </location>
</feature>
<dbReference type="InterPro" id="IPR038005">
    <property type="entry name" value="RX-like_CC"/>
</dbReference>
<evidence type="ECO:0000256" key="4">
    <source>
        <dbReference type="ARBA" id="ARBA00022741"/>
    </source>
</evidence>
<dbReference type="Gene3D" id="1.20.5.4130">
    <property type="match status" value="1"/>
</dbReference>
<evidence type="ECO:0000313" key="11">
    <source>
        <dbReference type="EMBL" id="KAF8673337.1"/>
    </source>
</evidence>
<dbReference type="InterPro" id="IPR002182">
    <property type="entry name" value="NB-ARC"/>
</dbReference>
<dbReference type="PANTHER" id="PTHR23155:SF1135">
    <property type="entry name" value="OS08G0246300 PROTEIN"/>
    <property type="match status" value="1"/>
</dbReference>
<dbReference type="GO" id="GO:0043531">
    <property type="term" value="F:ADP binding"/>
    <property type="evidence" value="ECO:0007669"/>
    <property type="project" value="InterPro"/>
</dbReference>
<dbReference type="CDD" id="cd14798">
    <property type="entry name" value="RX-CC_like"/>
    <property type="match status" value="1"/>
</dbReference>